<comment type="subcellular location">
    <subcellularLocation>
        <location evidence="1 11">Endoplasmic reticulum membrane</location>
        <topology evidence="1 11">Multi-pass membrane protein</topology>
    </subcellularLocation>
</comment>
<keyword evidence="10 11" id="KW-0472">Membrane</keyword>
<evidence type="ECO:0000259" key="13">
    <source>
        <dbReference type="Pfam" id="PF05529"/>
    </source>
</evidence>
<dbReference type="PANTHER" id="PTHR12701:SF19">
    <property type="entry name" value="ENDOPLASMIC RETICULUM TRANSMEMBRANE PROTEIN 1-RELATED"/>
    <property type="match status" value="1"/>
</dbReference>
<evidence type="ECO:0000256" key="10">
    <source>
        <dbReference type="ARBA" id="ARBA00023136"/>
    </source>
</evidence>
<evidence type="ECO:0000256" key="12">
    <source>
        <dbReference type="SAM" id="Coils"/>
    </source>
</evidence>
<evidence type="ECO:0000256" key="3">
    <source>
        <dbReference type="ARBA" id="ARBA00022448"/>
    </source>
</evidence>
<gene>
    <name evidence="15" type="ORF">BABINDRAFT_9458</name>
</gene>
<dbReference type="AlphaFoldDB" id="A0A1E3QKM8"/>
<dbReference type="Pfam" id="PF05529">
    <property type="entry name" value="Bap31"/>
    <property type="match status" value="1"/>
</dbReference>
<evidence type="ECO:0000256" key="5">
    <source>
        <dbReference type="ARBA" id="ARBA00022824"/>
    </source>
</evidence>
<evidence type="ECO:0000256" key="7">
    <source>
        <dbReference type="ARBA" id="ARBA00022927"/>
    </source>
</evidence>
<dbReference type="GO" id="GO:0006888">
    <property type="term" value="P:endoplasmic reticulum to Golgi vesicle-mediated transport"/>
    <property type="evidence" value="ECO:0007669"/>
    <property type="project" value="UniProtKB-UniRule"/>
</dbReference>
<evidence type="ECO:0000313" key="15">
    <source>
        <dbReference type="EMBL" id="ODQ78235.1"/>
    </source>
</evidence>
<evidence type="ECO:0000256" key="11">
    <source>
        <dbReference type="RuleBase" id="RU367026"/>
    </source>
</evidence>
<evidence type="ECO:0000313" key="16">
    <source>
        <dbReference type="Proteomes" id="UP000094336"/>
    </source>
</evidence>
<keyword evidence="9 12" id="KW-0175">Coiled coil</keyword>
<evidence type="ECO:0000259" key="14">
    <source>
        <dbReference type="Pfam" id="PF18035"/>
    </source>
</evidence>
<accession>A0A1E3QKM8</accession>
<dbReference type="InterPro" id="IPR008417">
    <property type="entry name" value="BAP29/BAP31"/>
</dbReference>
<name>A0A1E3QKM8_9ASCO</name>
<dbReference type="GO" id="GO:0070973">
    <property type="term" value="P:protein localization to endoplasmic reticulum exit site"/>
    <property type="evidence" value="ECO:0007669"/>
    <property type="project" value="UniProtKB-UniRule"/>
</dbReference>
<evidence type="ECO:0000256" key="1">
    <source>
        <dbReference type="ARBA" id="ARBA00004477"/>
    </source>
</evidence>
<feature type="domain" description="Bap31/Bap29 cytoplasmic coiled-coil" evidence="14">
    <location>
        <begin position="151"/>
        <end position="198"/>
    </location>
</feature>
<dbReference type="InterPro" id="IPR041672">
    <property type="entry name" value="Bap31/Bap29_C"/>
</dbReference>
<dbReference type="GeneID" id="30150814"/>
<dbReference type="RefSeq" id="XP_018983563.1">
    <property type="nucleotide sequence ID" value="XM_019132961.1"/>
</dbReference>
<dbReference type="STRING" id="984486.A0A1E3QKM8"/>
<feature type="transmembrane region" description="Helical" evidence="11">
    <location>
        <begin position="45"/>
        <end position="63"/>
    </location>
</feature>
<dbReference type="EMBL" id="KV454436">
    <property type="protein sequence ID" value="ODQ78235.1"/>
    <property type="molecule type" value="Genomic_DNA"/>
</dbReference>
<evidence type="ECO:0000256" key="6">
    <source>
        <dbReference type="ARBA" id="ARBA00022892"/>
    </source>
</evidence>
<protein>
    <recommendedName>
        <fullName evidence="11">Endoplasmic reticulum transmembrane protein</fullName>
    </recommendedName>
</protein>
<evidence type="ECO:0000256" key="8">
    <source>
        <dbReference type="ARBA" id="ARBA00022989"/>
    </source>
</evidence>
<dbReference type="Proteomes" id="UP000094336">
    <property type="component" value="Unassembled WGS sequence"/>
</dbReference>
<keyword evidence="5 11" id="KW-0256">Endoplasmic reticulum</keyword>
<keyword evidence="3 11" id="KW-0813">Transport</keyword>
<dbReference type="PANTHER" id="PTHR12701">
    <property type="entry name" value="BCR-ASSOCIATED PROTEIN, BAP"/>
    <property type="match status" value="1"/>
</dbReference>
<organism evidence="15 16">
    <name type="scientific">Babjeviella inositovora NRRL Y-12698</name>
    <dbReference type="NCBI Taxonomy" id="984486"/>
    <lineage>
        <taxon>Eukaryota</taxon>
        <taxon>Fungi</taxon>
        <taxon>Dikarya</taxon>
        <taxon>Ascomycota</taxon>
        <taxon>Saccharomycotina</taxon>
        <taxon>Pichiomycetes</taxon>
        <taxon>Serinales incertae sedis</taxon>
        <taxon>Babjeviella</taxon>
    </lineage>
</organism>
<evidence type="ECO:0000256" key="4">
    <source>
        <dbReference type="ARBA" id="ARBA00022692"/>
    </source>
</evidence>
<comment type="function">
    <text evidence="11">May play a role in anterograde transport of membrane proteins from the endoplasmic reticulum to the Golgi.</text>
</comment>
<feature type="transmembrane region" description="Helical" evidence="11">
    <location>
        <begin position="103"/>
        <end position="123"/>
    </location>
</feature>
<feature type="coiled-coil region" evidence="12">
    <location>
        <begin position="146"/>
        <end position="173"/>
    </location>
</feature>
<dbReference type="InterPro" id="IPR040463">
    <property type="entry name" value="BAP29/BAP31_N"/>
</dbReference>
<feature type="transmembrane region" description="Helical" evidence="11">
    <location>
        <begin position="6"/>
        <end position="24"/>
    </location>
</feature>
<dbReference type="GO" id="GO:0006886">
    <property type="term" value="P:intracellular protein transport"/>
    <property type="evidence" value="ECO:0007669"/>
    <property type="project" value="UniProtKB-UniRule"/>
</dbReference>
<keyword evidence="16" id="KW-1185">Reference proteome</keyword>
<comment type="similarity">
    <text evidence="2 11">Belongs to the BCAP29/BCAP31 family.</text>
</comment>
<dbReference type="Pfam" id="PF18035">
    <property type="entry name" value="Bap31_Bap29_C"/>
    <property type="match status" value="1"/>
</dbReference>
<keyword evidence="4 11" id="KW-0812">Transmembrane</keyword>
<dbReference type="GO" id="GO:0005789">
    <property type="term" value="C:endoplasmic reticulum membrane"/>
    <property type="evidence" value="ECO:0007669"/>
    <property type="project" value="UniProtKB-SubCell"/>
</dbReference>
<reference evidence="16" key="1">
    <citation type="submission" date="2016-05" db="EMBL/GenBank/DDBJ databases">
        <title>Comparative genomics of biotechnologically important yeasts.</title>
        <authorList>
            <consortium name="DOE Joint Genome Institute"/>
            <person name="Riley R."/>
            <person name="Haridas S."/>
            <person name="Wolfe K.H."/>
            <person name="Lopes M.R."/>
            <person name="Hittinger C.T."/>
            <person name="Goker M."/>
            <person name="Salamov A."/>
            <person name="Wisecaver J."/>
            <person name="Long T.M."/>
            <person name="Aerts A.L."/>
            <person name="Barry K."/>
            <person name="Choi C."/>
            <person name="Clum A."/>
            <person name="Coughlan A.Y."/>
            <person name="Deshpande S."/>
            <person name="Douglass A.P."/>
            <person name="Hanson S.J."/>
            <person name="Klenk H.-P."/>
            <person name="Labutti K."/>
            <person name="Lapidus A."/>
            <person name="Lindquist E."/>
            <person name="Lipzen A."/>
            <person name="Meier-Kolthoff J.P."/>
            <person name="Ohm R.A."/>
            <person name="Otillar R.P."/>
            <person name="Pangilinan J."/>
            <person name="Peng Y."/>
            <person name="Rokas A."/>
            <person name="Rosa C.A."/>
            <person name="Scheuner C."/>
            <person name="Sibirny A.A."/>
            <person name="Slot J.C."/>
            <person name="Stielow J.B."/>
            <person name="Sun H."/>
            <person name="Kurtzman C.P."/>
            <person name="Blackwell M."/>
            <person name="Grigoriev I.V."/>
            <person name="Jeffries T.W."/>
        </authorList>
    </citation>
    <scope>NUCLEOTIDE SEQUENCE [LARGE SCALE GENOMIC DNA]</scope>
    <source>
        <strain evidence="16">NRRL Y-12698</strain>
    </source>
</reference>
<feature type="domain" description="BAP29/BAP31 transmembrane" evidence="13">
    <location>
        <begin position="1"/>
        <end position="135"/>
    </location>
</feature>
<keyword evidence="6 11" id="KW-0931">ER-Golgi transport</keyword>
<evidence type="ECO:0000256" key="2">
    <source>
        <dbReference type="ARBA" id="ARBA00007956"/>
    </source>
</evidence>
<keyword evidence="7 11" id="KW-0653">Protein transport</keyword>
<evidence type="ECO:0000256" key="9">
    <source>
        <dbReference type="ARBA" id="ARBA00023054"/>
    </source>
</evidence>
<proteinExistence type="inferred from homology"/>
<sequence length="198" mass="21343">MSIQMNLVFLILIGELAILAVLVAPLPQVVRSKIVDLATFAMRQVHCQVISVFSSALIGLMFLDSVHKLARAAPPALNHPLGTVAPPPTSEQLVRVFYAQRNMYLTGAVLFFGMAIGTVVTILKQLVRAQKRLAAVKGDSSEGGASEGSLQEIDNLKKDLNKKEMDVNTLKKQVDGLGRAFDDLADTVTVNSGDKKSD</sequence>
<keyword evidence="8 11" id="KW-1133">Transmembrane helix</keyword>
<dbReference type="OrthoDB" id="435607at2759"/>